<dbReference type="InterPro" id="IPR029063">
    <property type="entry name" value="SAM-dependent_MTases_sf"/>
</dbReference>
<dbReference type="OrthoDB" id="4134439at2"/>
<keyword evidence="1" id="KW-0808">Transferase</keyword>
<name>A0A1M7QI32_9ACTN</name>
<dbReference type="SUPFAM" id="SSF53335">
    <property type="entry name" value="S-adenosyl-L-methionine-dependent methyltransferases"/>
    <property type="match status" value="1"/>
</dbReference>
<reference evidence="1 2" key="1">
    <citation type="submission" date="2016-11" db="EMBL/GenBank/DDBJ databases">
        <authorList>
            <person name="Jaros S."/>
            <person name="Januszkiewicz K."/>
            <person name="Wedrychowicz H."/>
        </authorList>
    </citation>
    <scope>NUCLEOTIDE SEQUENCE [LARGE SCALE GENOMIC DNA]</scope>
    <source>
        <strain evidence="1 2">CGMCC 4.2025</strain>
    </source>
</reference>
<keyword evidence="1" id="KW-0489">Methyltransferase</keyword>
<dbReference type="EMBL" id="FRBI01000035">
    <property type="protein sequence ID" value="SHN30759.1"/>
    <property type="molecule type" value="Genomic_DNA"/>
</dbReference>
<evidence type="ECO:0000313" key="1">
    <source>
        <dbReference type="EMBL" id="SHN30759.1"/>
    </source>
</evidence>
<dbReference type="GO" id="GO:0032259">
    <property type="term" value="P:methylation"/>
    <property type="evidence" value="ECO:0007669"/>
    <property type="project" value="UniProtKB-KW"/>
</dbReference>
<organism evidence="1 2">
    <name type="scientific">Actinacidiphila paucisporea</name>
    <dbReference type="NCBI Taxonomy" id="310782"/>
    <lineage>
        <taxon>Bacteria</taxon>
        <taxon>Bacillati</taxon>
        <taxon>Actinomycetota</taxon>
        <taxon>Actinomycetes</taxon>
        <taxon>Kitasatosporales</taxon>
        <taxon>Streptomycetaceae</taxon>
        <taxon>Actinacidiphila</taxon>
    </lineage>
</organism>
<proteinExistence type="predicted"/>
<dbReference type="InterPro" id="IPR006764">
    <property type="entry name" value="SAM_dep_MeTrfase_SAV2177_type"/>
</dbReference>
<dbReference type="PIRSF" id="PIRSF017393">
    <property type="entry name" value="MTase_SAV2177"/>
    <property type="match status" value="1"/>
</dbReference>
<dbReference type="Proteomes" id="UP000184111">
    <property type="component" value="Unassembled WGS sequence"/>
</dbReference>
<dbReference type="RefSeq" id="WP_073502550.1">
    <property type="nucleotide sequence ID" value="NZ_FRBI01000035.1"/>
</dbReference>
<gene>
    <name evidence="1" type="ORF">SAMN05216499_13528</name>
</gene>
<dbReference type="Pfam" id="PF04672">
    <property type="entry name" value="Methyltransf_19"/>
    <property type="match status" value="1"/>
</dbReference>
<dbReference type="AlphaFoldDB" id="A0A1M7QI32"/>
<keyword evidence="2" id="KW-1185">Reference proteome</keyword>
<dbReference type="GO" id="GO:0008168">
    <property type="term" value="F:methyltransferase activity"/>
    <property type="evidence" value="ECO:0007669"/>
    <property type="project" value="UniProtKB-KW"/>
</dbReference>
<accession>A0A1M7QI32</accession>
<sequence>MTEQGFLAGGIDTSRPHPARMYDYYLGGRDNYWVDREAAQQVIEASPEVVDSAVANREFLRRAVRHLARSGIRQFIDIGTGIPTSPNTHETAQSVDPDARIAYIDNDPIVAAHAGARLLRAGNTAFGLADMRNPRSILDHPAVSGLIDFTEPVAVMLVSVLHFVSDDEDPAGTIALLRDALPAGSHLVLSHGTADFHPDTVGEAVSVYRKATANLSLRSYDDVLAFFDGFDLLDPGLVLVPLWHPDGAEPGPEELRKIGVYGGVGRKPQTN</sequence>
<evidence type="ECO:0000313" key="2">
    <source>
        <dbReference type="Proteomes" id="UP000184111"/>
    </source>
</evidence>
<dbReference type="Gene3D" id="3.40.50.150">
    <property type="entry name" value="Vaccinia Virus protein VP39"/>
    <property type="match status" value="1"/>
</dbReference>
<dbReference type="STRING" id="310782.SAMN05216499_13528"/>
<protein>
    <submittedName>
        <fullName evidence="1">S-adenosyl methyltransferase</fullName>
    </submittedName>
</protein>